<protein>
    <submittedName>
        <fullName evidence="16">Uncharacterized protein</fullName>
    </submittedName>
</protein>
<feature type="transmembrane region" description="Helical" evidence="11">
    <location>
        <begin position="792"/>
        <end position="815"/>
    </location>
</feature>
<dbReference type="InterPro" id="IPR036445">
    <property type="entry name" value="GPCR_2_extracell_dom_sf"/>
</dbReference>
<feature type="signal peptide" evidence="12">
    <location>
        <begin position="1"/>
        <end position="19"/>
    </location>
</feature>
<dbReference type="InterPro" id="IPR046338">
    <property type="entry name" value="GAIN_dom_sf"/>
</dbReference>
<keyword evidence="7 11" id="KW-0472">Membrane</keyword>
<accession>A0ABD0JTA8</accession>
<dbReference type="AlphaFoldDB" id="A0ABD0JTA8"/>
<dbReference type="Gene3D" id="1.20.1070.10">
    <property type="entry name" value="Rhodopsin 7-helix transmembrane proteins"/>
    <property type="match status" value="1"/>
</dbReference>
<comment type="caution">
    <text evidence="16">The sequence shown here is derived from an EMBL/GenBank/DDBJ whole genome shotgun (WGS) entry which is preliminary data.</text>
</comment>
<keyword evidence="9" id="KW-0807">Transducer</keyword>
<feature type="domain" description="G-protein coupled receptors family 2 profile 1" evidence="13">
    <location>
        <begin position="286"/>
        <end position="371"/>
    </location>
</feature>
<dbReference type="PANTHER" id="PTHR12011">
    <property type="entry name" value="ADHESION G-PROTEIN COUPLED RECEPTOR"/>
    <property type="match status" value="1"/>
</dbReference>
<keyword evidence="4 12" id="KW-0732">Signal</keyword>
<evidence type="ECO:0000256" key="12">
    <source>
        <dbReference type="SAM" id="SignalP"/>
    </source>
</evidence>
<comment type="subcellular location">
    <subcellularLocation>
        <location evidence="1">Membrane</location>
        <topology evidence="1">Multi-pass membrane protein</topology>
    </subcellularLocation>
</comment>
<keyword evidence="3 11" id="KW-0812">Transmembrane</keyword>
<evidence type="ECO:0000256" key="8">
    <source>
        <dbReference type="ARBA" id="ARBA00023170"/>
    </source>
</evidence>
<sequence length="929" mass="105125">MEVTLVALVCVLSVLSVSCQQQPLDERIDSHCHPTYYTVQGCIDHPDGYGCECGPGFHWNTKKCMSSAINSRFEFKVSEPARYTLLLSRAFPKLKEFTVAFWLNVSNPRHPGTVLSYKHGDTLNVMRFQSGPKLTFEIWGQRQETRADLIAHEMIHIAWSWSSVDGRWQLFLNGGRKDDGVLKGKQKIIPAGGEFVLGQSSRPGVTFDTTYALEGDLSHFNIWNFILPPREVLFLASNCTFQYCGNAVQWVEFRAGTRGAIKMRWPSGIFGHEGFPCITEKQAAETCDKSCSSQIGAQCNEQIKENILWSRTPANQNVSVPCPGKKDIDEDEDMENVTLPVAYATRSCLLLPNDNDGVWEEPYIDDCISEELLELKMKFQQLSGGSLDQTHSERPQTIVWKEHGQRYARAEEMYPTLNQTITFCEIMARVVNNLLKPKNEFGWNATRPSGVEGDSLMQVMHRFADVISSSLFYHIVDSQVVWDKANISQFHEYIEMKIVTQWVYKLQAVEFPSEDEVREHGLDRSTGSLRLDTDALQLSNATSSSGPIRVFASISTFKYPTLAKVLPRHDVKSRSLEDWVNSPVMALYLHVKDTTIAGNLTTGVKIHLPMLDTFNISNPACVSLVHRNEKRQWYWTRQYCEVLDYDVRSTLCSCLQPGVFAVTTDMYNDDWDKGDKRPELMNFASYFGCAASATMCLMTCVVHIYLRTSSSTAALHRNLSVSVALSQLVFMFGIDRYDNPLVCQVFAILFHYSFLTTYSWVMNEAFNLYILITYSAHSAGSDLTDSGSMIRYYILGWVIPGVLVGAFVGTADNYYATEMCWVAPDHLWLFLGPACAFIGVTILVLIFTAKEHNENSYTKSDKTNKIISIHMKGLWIQIILITVCWSFAIMSLKILDRIGAFFIVFYLLLHEESYLDRVSVPTVTDVSGD</sequence>
<feature type="chain" id="PRO_5044873467" evidence="12">
    <location>
        <begin position="20"/>
        <end position="929"/>
    </location>
</feature>
<dbReference type="PANTHER" id="PTHR12011:SF470">
    <property type="entry name" value="ADHESION G PROTEIN-COUPLED RECEPTOR L2-LIKE"/>
    <property type="match status" value="1"/>
</dbReference>
<keyword evidence="6" id="KW-0297">G-protein coupled receptor</keyword>
<evidence type="ECO:0000256" key="5">
    <source>
        <dbReference type="ARBA" id="ARBA00022989"/>
    </source>
</evidence>
<reference evidence="16 17" key="1">
    <citation type="journal article" date="2023" name="Sci. Data">
        <title>Genome assembly of the Korean intertidal mud-creeper Batillaria attramentaria.</title>
        <authorList>
            <person name="Patra A.K."/>
            <person name="Ho P.T."/>
            <person name="Jun S."/>
            <person name="Lee S.J."/>
            <person name="Kim Y."/>
            <person name="Won Y.J."/>
        </authorList>
    </citation>
    <scope>NUCLEOTIDE SEQUENCE [LARGE SCALE GENOMIC DNA]</scope>
    <source>
        <strain evidence="16">Wonlab-2016</strain>
    </source>
</reference>
<feature type="transmembrane region" description="Helical" evidence="11">
    <location>
        <begin position="869"/>
        <end position="888"/>
    </location>
</feature>
<dbReference type="GO" id="GO:0016020">
    <property type="term" value="C:membrane"/>
    <property type="evidence" value="ECO:0007669"/>
    <property type="project" value="UniProtKB-SubCell"/>
</dbReference>
<dbReference type="SMART" id="SM00159">
    <property type="entry name" value="PTX"/>
    <property type="match status" value="1"/>
</dbReference>
<feature type="transmembrane region" description="Helical" evidence="11">
    <location>
        <begin position="746"/>
        <end position="771"/>
    </location>
</feature>
<dbReference type="Gene3D" id="2.60.220.50">
    <property type="match status" value="1"/>
</dbReference>
<dbReference type="PROSITE" id="PS51828">
    <property type="entry name" value="PTX_2"/>
    <property type="match status" value="1"/>
</dbReference>
<dbReference type="Proteomes" id="UP001519460">
    <property type="component" value="Unassembled WGS sequence"/>
</dbReference>
<evidence type="ECO:0000256" key="1">
    <source>
        <dbReference type="ARBA" id="ARBA00004141"/>
    </source>
</evidence>
<evidence type="ECO:0000256" key="4">
    <source>
        <dbReference type="ARBA" id="ARBA00022729"/>
    </source>
</evidence>
<organism evidence="16 17">
    <name type="scientific">Batillaria attramentaria</name>
    <dbReference type="NCBI Taxonomy" id="370345"/>
    <lineage>
        <taxon>Eukaryota</taxon>
        <taxon>Metazoa</taxon>
        <taxon>Spiralia</taxon>
        <taxon>Lophotrochozoa</taxon>
        <taxon>Mollusca</taxon>
        <taxon>Gastropoda</taxon>
        <taxon>Caenogastropoda</taxon>
        <taxon>Sorbeoconcha</taxon>
        <taxon>Cerithioidea</taxon>
        <taxon>Batillariidae</taxon>
        <taxon>Batillaria</taxon>
    </lineage>
</organism>
<dbReference type="EMBL" id="JACVVK020000341">
    <property type="protein sequence ID" value="KAK7477812.1"/>
    <property type="molecule type" value="Genomic_DNA"/>
</dbReference>
<keyword evidence="8" id="KW-0675">Receptor</keyword>
<feature type="transmembrane region" description="Helical" evidence="11">
    <location>
        <begin position="683"/>
        <end position="706"/>
    </location>
</feature>
<evidence type="ECO:0000256" key="10">
    <source>
        <dbReference type="PROSITE-ProRule" id="PRU01172"/>
    </source>
</evidence>
<evidence type="ECO:0000256" key="2">
    <source>
        <dbReference type="ARBA" id="ARBA00007343"/>
    </source>
</evidence>
<dbReference type="InterPro" id="IPR013320">
    <property type="entry name" value="ConA-like_dom_sf"/>
</dbReference>
<evidence type="ECO:0000256" key="6">
    <source>
        <dbReference type="ARBA" id="ARBA00023040"/>
    </source>
</evidence>
<dbReference type="PRINTS" id="PR00895">
    <property type="entry name" value="PENTAXIN"/>
</dbReference>
<comment type="caution">
    <text evidence="10">Lacks conserved residue(s) required for the propagation of feature annotation.</text>
</comment>
<dbReference type="InterPro" id="IPR001759">
    <property type="entry name" value="PTX_dom"/>
</dbReference>
<dbReference type="Gene3D" id="4.10.1240.10">
    <property type="entry name" value="GPCR, family 2, extracellular hormone receptor domain"/>
    <property type="match status" value="1"/>
</dbReference>
<dbReference type="InterPro" id="IPR017981">
    <property type="entry name" value="GPCR_2-like_7TM"/>
</dbReference>
<evidence type="ECO:0000313" key="16">
    <source>
        <dbReference type="EMBL" id="KAK7477812.1"/>
    </source>
</evidence>
<dbReference type="InterPro" id="IPR000832">
    <property type="entry name" value="GPCR_2_secretin-like"/>
</dbReference>
<dbReference type="Pfam" id="PF00002">
    <property type="entry name" value="7tm_2"/>
    <property type="match status" value="1"/>
</dbReference>
<dbReference type="GO" id="GO:0004930">
    <property type="term" value="F:G protein-coupled receptor activity"/>
    <property type="evidence" value="ECO:0007669"/>
    <property type="project" value="UniProtKB-KW"/>
</dbReference>
<dbReference type="Pfam" id="PF00354">
    <property type="entry name" value="Pentaxin"/>
    <property type="match status" value="1"/>
</dbReference>
<keyword evidence="5 11" id="KW-1133">Transmembrane helix</keyword>
<keyword evidence="17" id="KW-1185">Reference proteome</keyword>
<dbReference type="PROSITE" id="PS50227">
    <property type="entry name" value="G_PROTEIN_RECEP_F2_3"/>
    <property type="match status" value="1"/>
</dbReference>
<dbReference type="InterPro" id="IPR001879">
    <property type="entry name" value="GPCR_2_extracellular_dom"/>
</dbReference>
<name>A0ABD0JTA8_9CAEN</name>
<feature type="transmembrane region" description="Helical" evidence="11">
    <location>
        <begin position="827"/>
        <end position="848"/>
    </location>
</feature>
<evidence type="ECO:0000256" key="11">
    <source>
        <dbReference type="SAM" id="Phobius"/>
    </source>
</evidence>
<feature type="domain" description="Pentraxin (PTX)" evidence="15">
    <location>
        <begin position="69"/>
        <end position="270"/>
    </location>
</feature>
<evidence type="ECO:0000313" key="17">
    <source>
        <dbReference type="Proteomes" id="UP001519460"/>
    </source>
</evidence>
<evidence type="ECO:0000256" key="7">
    <source>
        <dbReference type="ARBA" id="ARBA00023136"/>
    </source>
</evidence>
<dbReference type="SUPFAM" id="SSF49899">
    <property type="entry name" value="Concanavalin A-like lectins/glucanases"/>
    <property type="match status" value="1"/>
</dbReference>
<dbReference type="Gene3D" id="2.60.120.200">
    <property type="match status" value="1"/>
</dbReference>
<evidence type="ECO:0000259" key="14">
    <source>
        <dbReference type="PROSITE" id="PS50261"/>
    </source>
</evidence>
<evidence type="ECO:0000259" key="15">
    <source>
        <dbReference type="PROSITE" id="PS51828"/>
    </source>
</evidence>
<dbReference type="PROSITE" id="PS50261">
    <property type="entry name" value="G_PROTEIN_RECEP_F2_4"/>
    <property type="match status" value="1"/>
</dbReference>
<dbReference type="Pfam" id="PF02793">
    <property type="entry name" value="HRM"/>
    <property type="match status" value="1"/>
</dbReference>
<evidence type="ECO:0000259" key="13">
    <source>
        <dbReference type="PROSITE" id="PS50227"/>
    </source>
</evidence>
<gene>
    <name evidence="16" type="ORF">BaRGS_00030995</name>
</gene>
<evidence type="ECO:0000256" key="9">
    <source>
        <dbReference type="ARBA" id="ARBA00023224"/>
    </source>
</evidence>
<comment type="similarity">
    <text evidence="2">Belongs to the G-protein coupled receptor 2 family. Adhesion G-protein coupled receptor (ADGR) subfamily.</text>
</comment>
<proteinExistence type="inferred from homology"/>
<feature type="domain" description="G-protein coupled receptors family 2 profile 2" evidence="14">
    <location>
        <begin position="678"/>
        <end position="910"/>
    </location>
</feature>
<evidence type="ECO:0000256" key="3">
    <source>
        <dbReference type="ARBA" id="ARBA00022692"/>
    </source>
</evidence>